<dbReference type="STRING" id="760192.Halhy_0119"/>
<keyword evidence="1" id="KW-0472">Membrane</keyword>
<sequence length="154" mass="17312">MKETANSSWANIANPIFQALIAFGGVVLVNLSAIALEWMGAWVLEERFSYLTAASFLLCFAMFNSVLSLLAPNTLQYWGKSIYCFLGLVLSSVTLARALSGLRLSEAGSYWWILIVVTFGYLVFLALVNTIRSIVTFAQKEEWNQPRFRRGNRK</sequence>
<dbReference type="Proteomes" id="UP000008461">
    <property type="component" value="Chromosome"/>
</dbReference>
<proteinExistence type="predicted"/>
<dbReference type="OrthoDB" id="1494624at2"/>
<name>F4KSR8_HALH1</name>
<keyword evidence="3" id="KW-1185">Reference proteome</keyword>
<dbReference type="EMBL" id="CP002691">
    <property type="protein sequence ID" value="AEE48032.1"/>
    <property type="molecule type" value="Genomic_DNA"/>
</dbReference>
<keyword evidence="1" id="KW-1133">Transmembrane helix</keyword>
<keyword evidence="1" id="KW-0812">Transmembrane</keyword>
<organism evidence="2 3">
    <name type="scientific">Haliscomenobacter hydrossis (strain ATCC 27775 / DSM 1100 / LMG 10767 / O)</name>
    <dbReference type="NCBI Taxonomy" id="760192"/>
    <lineage>
        <taxon>Bacteria</taxon>
        <taxon>Pseudomonadati</taxon>
        <taxon>Bacteroidota</taxon>
        <taxon>Saprospiria</taxon>
        <taxon>Saprospirales</taxon>
        <taxon>Haliscomenobacteraceae</taxon>
        <taxon>Haliscomenobacter</taxon>
    </lineage>
</organism>
<dbReference type="AlphaFoldDB" id="F4KSR8"/>
<feature type="transmembrane region" description="Helical" evidence="1">
    <location>
        <begin position="82"/>
        <end position="104"/>
    </location>
</feature>
<accession>F4KSR8</accession>
<dbReference type="KEGG" id="hhy:Halhy_0119"/>
<reference key="2">
    <citation type="submission" date="2011-04" db="EMBL/GenBank/DDBJ databases">
        <title>Complete sequence of chromosome of Haliscomenobacter hydrossis DSM 1100.</title>
        <authorList>
            <consortium name="US DOE Joint Genome Institute (JGI-PGF)"/>
            <person name="Lucas S."/>
            <person name="Han J."/>
            <person name="Lapidus A."/>
            <person name="Bruce D."/>
            <person name="Goodwin L."/>
            <person name="Pitluck S."/>
            <person name="Peters L."/>
            <person name="Kyrpides N."/>
            <person name="Mavromatis K."/>
            <person name="Ivanova N."/>
            <person name="Ovchinnikova G."/>
            <person name="Pagani I."/>
            <person name="Daligault H."/>
            <person name="Detter J.C."/>
            <person name="Han C."/>
            <person name="Land M."/>
            <person name="Hauser L."/>
            <person name="Markowitz V."/>
            <person name="Cheng J.-F."/>
            <person name="Hugenholtz P."/>
            <person name="Woyke T."/>
            <person name="Wu D."/>
            <person name="Verbarg S."/>
            <person name="Frueling A."/>
            <person name="Brambilla E."/>
            <person name="Klenk H.-P."/>
            <person name="Eisen J.A."/>
        </authorList>
    </citation>
    <scope>NUCLEOTIDE SEQUENCE</scope>
    <source>
        <strain>DSM 1100</strain>
    </source>
</reference>
<dbReference type="RefSeq" id="WP_013762596.1">
    <property type="nucleotide sequence ID" value="NC_015510.1"/>
</dbReference>
<gene>
    <name evidence="2" type="ordered locus">Halhy_0119</name>
</gene>
<evidence type="ECO:0000256" key="1">
    <source>
        <dbReference type="SAM" id="Phobius"/>
    </source>
</evidence>
<reference evidence="2 3" key="1">
    <citation type="journal article" date="2011" name="Stand. Genomic Sci.">
        <title>Complete genome sequence of Haliscomenobacter hydrossis type strain (O).</title>
        <authorList>
            <consortium name="US DOE Joint Genome Institute (JGI-PGF)"/>
            <person name="Daligault H."/>
            <person name="Lapidus A."/>
            <person name="Zeytun A."/>
            <person name="Nolan M."/>
            <person name="Lucas S."/>
            <person name="Del Rio T.G."/>
            <person name="Tice H."/>
            <person name="Cheng J.F."/>
            <person name="Tapia R."/>
            <person name="Han C."/>
            <person name="Goodwin L."/>
            <person name="Pitluck S."/>
            <person name="Liolios K."/>
            <person name="Pagani I."/>
            <person name="Ivanova N."/>
            <person name="Huntemann M."/>
            <person name="Mavromatis K."/>
            <person name="Mikhailova N."/>
            <person name="Pati A."/>
            <person name="Chen A."/>
            <person name="Palaniappan K."/>
            <person name="Land M."/>
            <person name="Hauser L."/>
            <person name="Brambilla E.M."/>
            <person name="Rohde M."/>
            <person name="Verbarg S."/>
            <person name="Goker M."/>
            <person name="Bristow J."/>
            <person name="Eisen J.A."/>
            <person name="Markowitz V."/>
            <person name="Hugenholtz P."/>
            <person name="Kyrpides N.C."/>
            <person name="Klenk H.P."/>
            <person name="Woyke T."/>
        </authorList>
    </citation>
    <scope>NUCLEOTIDE SEQUENCE [LARGE SCALE GENOMIC DNA]</scope>
    <source>
        <strain evidence="3">ATCC 27775 / DSM 1100 / LMG 10767 / O</strain>
    </source>
</reference>
<protein>
    <submittedName>
        <fullName evidence="2">Uncharacterized protein</fullName>
    </submittedName>
</protein>
<evidence type="ECO:0000313" key="3">
    <source>
        <dbReference type="Proteomes" id="UP000008461"/>
    </source>
</evidence>
<feature type="transmembrane region" description="Helical" evidence="1">
    <location>
        <begin position="12"/>
        <end position="36"/>
    </location>
</feature>
<evidence type="ECO:0000313" key="2">
    <source>
        <dbReference type="EMBL" id="AEE48032.1"/>
    </source>
</evidence>
<dbReference type="HOGENOM" id="CLU_1701791_0_0_10"/>
<feature type="transmembrane region" description="Helical" evidence="1">
    <location>
        <begin position="48"/>
        <end position="70"/>
    </location>
</feature>
<feature type="transmembrane region" description="Helical" evidence="1">
    <location>
        <begin position="110"/>
        <end position="131"/>
    </location>
</feature>